<dbReference type="GO" id="GO:0016491">
    <property type="term" value="F:oxidoreductase activity"/>
    <property type="evidence" value="ECO:0007669"/>
    <property type="project" value="UniProtKB-KW"/>
</dbReference>
<dbReference type="AlphaFoldDB" id="A0A0S6W5P9"/>
<protein>
    <submittedName>
        <fullName evidence="4">Nitroreductase</fullName>
    </submittedName>
</protein>
<dbReference type="eggNOG" id="COG0778">
    <property type="taxonomic scope" value="Bacteria"/>
</dbReference>
<feature type="domain" description="Putative nitroreductase TM1586" evidence="3">
    <location>
        <begin position="7"/>
        <end position="264"/>
    </location>
</feature>
<evidence type="ECO:0000256" key="2">
    <source>
        <dbReference type="ARBA" id="ARBA00023002"/>
    </source>
</evidence>
<evidence type="ECO:0000313" key="5">
    <source>
        <dbReference type="Proteomes" id="UP000030661"/>
    </source>
</evidence>
<dbReference type="EMBL" id="DF820463">
    <property type="protein sequence ID" value="GAK54960.1"/>
    <property type="molecule type" value="Genomic_DNA"/>
</dbReference>
<dbReference type="Gene3D" id="3.40.109.10">
    <property type="entry name" value="NADH Oxidase"/>
    <property type="match status" value="1"/>
</dbReference>
<organism evidence="4">
    <name type="scientific">Vecturithrix granuli</name>
    <dbReference type="NCBI Taxonomy" id="1499967"/>
    <lineage>
        <taxon>Bacteria</taxon>
        <taxon>Candidatus Moduliflexota</taxon>
        <taxon>Candidatus Vecturitrichia</taxon>
        <taxon>Candidatus Vecturitrichales</taxon>
        <taxon>Candidatus Vecturitrichaceae</taxon>
        <taxon>Candidatus Vecturithrix</taxon>
    </lineage>
</organism>
<keyword evidence="5" id="KW-1185">Reference proteome</keyword>
<comment type="similarity">
    <text evidence="1">Belongs to the nitroreductase family.</text>
</comment>
<evidence type="ECO:0000256" key="1">
    <source>
        <dbReference type="ARBA" id="ARBA00007118"/>
    </source>
</evidence>
<dbReference type="Pfam" id="PF14512">
    <property type="entry name" value="TM1586_NiRdase"/>
    <property type="match status" value="1"/>
</dbReference>
<dbReference type="HOGENOM" id="CLU_070562_1_0_0"/>
<sequence>MAFTKPVTQLITTRTSVRTYSKNPIAPQTLESLNEFIAAHQAGPFQKGAPLRRTRIRLIASQPGDADALKGLGTYGVIRHPAGFIVAAMKNTDRMNLEDFGYAMEQIILFATDLNLGTCWLGGSFRQSNFARAIEIQNDESIPAVVSIGNIAAKPSLRDSVVRFIAGSKNRKPWENLFFQQNFQTPLTQEMAGIYATPLEMLRLGPSASNKQPWRIVKEPEKSVFHFYLERTPGYNRSEKFFLKVADLQRMDIGIALCHFELTAREQELSGTWEVADPGIAPLSEHTEYRASWIGEQ</sequence>
<dbReference type="CDD" id="cd02062">
    <property type="entry name" value="Nitro_FMN_reductase"/>
    <property type="match status" value="1"/>
</dbReference>
<keyword evidence="2" id="KW-0560">Oxidoreductase</keyword>
<dbReference type="STRING" id="1499967.U27_01791"/>
<gene>
    <name evidence="4" type="ORF">U27_01791</name>
</gene>
<accession>A0A0S6W5P9</accession>
<proteinExistence type="inferred from homology"/>
<dbReference type="Gene3D" id="3.40.109.30">
    <property type="entry name" value="putative nitroreductase (tm1586), domain 2"/>
    <property type="match status" value="1"/>
</dbReference>
<name>A0A0S6W5P9_VECG1</name>
<dbReference type="Proteomes" id="UP000030661">
    <property type="component" value="Unassembled WGS sequence"/>
</dbReference>
<dbReference type="InterPro" id="IPR029478">
    <property type="entry name" value="TM1586_NiRdase"/>
</dbReference>
<evidence type="ECO:0000259" key="3">
    <source>
        <dbReference type="Pfam" id="PF14512"/>
    </source>
</evidence>
<dbReference type="PANTHER" id="PTHR43673:SF10">
    <property type="entry name" value="NADH DEHYDROGENASE_NAD(P)H NITROREDUCTASE XCC3605-RELATED"/>
    <property type="match status" value="1"/>
</dbReference>
<dbReference type="SUPFAM" id="SSF55469">
    <property type="entry name" value="FMN-dependent nitroreductase-like"/>
    <property type="match status" value="2"/>
</dbReference>
<dbReference type="InterPro" id="IPR000415">
    <property type="entry name" value="Nitroreductase-like"/>
</dbReference>
<reference evidence="4" key="1">
    <citation type="journal article" date="2015" name="PeerJ">
        <title>First genomic representation of candidate bacterial phylum KSB3 points to enhanced environmental sensing as a trigger of wastewater bulking.</title>
        <authorList>
            <person name="Sekiguchi Y."/>
            <person name="Ohashi A."/>
            <person name="Parks D.H."/>
            <person name="Yamauchi T."/>
            <person name="Tyson G.W."/>
            <person name="Hugenholtz P."/>
        </authorList>
    </citation>
    <scope>NUCLEOTIDE SEQUENCE [LARGE SCALE GENOMIC DNA]</scope>
</reference>
<dbReference type="PANTHER" id="PTHR43673">
    <property type="entry name" value="NAD(P)H NITROREDUCTASE YDGI-RELATED"/>
    <property type="match status" value="1"/>
</dbReference>
<evidence type="ECO:0000313" key="4">
    <source>
        <dbReference type="EMBL" id="GAK54960.1"/>
    </source>
</evidence>